<sequence length="182" mass="21104">MPFISVIITAHNRREFLLEAVNSALNQTLPRDEYEVIVAKNFSEYDNILKNLGVKTVFSNEQNQGADIVNALSYTEGDVICFLDDDDLWVPWKLEKVKEEFKEESLGYYHHALLAFRQGENINELIGKLKENDNEFIRNRFIDLSPVNSSSTCIKKDILMKCISQLKKVRYFIDNLLLFCTT</sequence>
<dbReference type="Proteomes" id="UP000013006">
    <property type="component" value="Chromosome"/>
</dbReference>
<dbReference type="CDD" id="cd00761">
    <property type="entry name" value="Glyco_tranf_GTA_type"/>
    <property type="match status" value="1"/>
</dbReference>
<dbReference type="GO" id="GO:0016758">
    <property type="term" value="F:hexosyltransferase activity"/>
    <property type="evidence" value="ECO:0007669"/>
    <property type="project" value="UniProtKB-ARBA"/>
</dbReference>
<dbReference type="Pfam" id="PF00535">
    <property type="entry name" value="Glycos_transf_2"/>
    <property type="match status" value="1"/>
</dbReference>
<name>M9UDJ6_SACIS</name>
<protein>
    <submittedName>
        <fullName evidence="2">Glycosyltransferases involved in cell wall biogenesis</fullName>
    </submittedName>
</protein>
<dbReference type="GeneID" id="15297306"/>
<reference evidence="2 3" key="1">
    <citation type="journal article" date="2013" name="Open Biol.">
        <title>Genomics and genetics of Sulfolobus islandicus LAL14/1, a model hyperthermophilic archaeon.</title>
        <authorList>
            <person name="Jaubert C."/>
            <person name="Danioux C."/>
            <person name="Oberto J."/>
            <person name="Cortez D."/>
            <person name="Bize A."/>
            <person name="Krupovic M."/>
            <person name="She Q."/>
            <person name="Forterre P."/>
            <person name="Prangishvili D."/>
            <person name="Sezonov G."/>
        </authorList>
    </citation>
    <scope>NUCLEOTIDE SEQUENCE [LARGE SCALE GENOMIC DNA]</scope>
    <source>
        <strain evidence="2">LAL14/1</strain>
    </source>
</reference>
<dbReference type="Gene3D" id="3.90.550.10">
    <property type="entry name" value="Spore Coat Polysaccharide Biosynthesis Protein SpsA, Chain A"/>
    <property type="match status" value="1"/>
</dbReference>
<dbReference type="SUPFAM" id="SSF53448">
    <property type="entry name" value="Nucleotide-diphospho-sugar transferases"/>
    <property type="match status" value="1"/>
</dbReference>
<dbReference type="RefSeq" id="WP_015580991.1">
    <property type="nucleotide sequence ID" value="NC_021058.1"/>
</dbReference>
<evidence type="ECO:0000259" key="1">
    <source>
        <dbReference type="Pfam" id="PF00535"/>
    </source>
</evidence>
<keyword evidence="2" id="KW-0808">Transferase</keyword>
<organism>
    <name type="scientific">Saccharolobus islandicus LAL14/1</name>
    <dbReference type="NCBI Taxonomy" id="1241935"/>
    <lineage>
        <taxon>Archaea</taxon>
        <taxon>Thermoproteota</taxon>
        <taxon>Thermoprotei</taxon>
        <taxon>Sulfolobales</taxon>
        <taxon>Sulfolobaceae</taxon>
        <taxon>Saccharolobus</taxon>
    </lineage>
</organism>
<dbReference type="KEGG" id="sic:SiL_0815"/>
<dbReference type="InterPro" id="IPR001173">
    <property type="entry name" value="Glyco_trans_2-like"/>
</dbReference>
<dbReference type="PANTHER" id="PTHR22916">
    <property type="entry name" value="GLYCOSYLTRANSFERASE"/>
    <property type="match status" value="1"/>
</dbReference>
<dbReference type="EMBL" id="CP003928">
    <property type="protein sequence ID" value="AGJ62270.1"/>
    <property type="molecule type" value="Genomic_DNA"/>
</dbReference>
<dbReference type="InterPro" id="IPR029044">
    <property type="entry name" value="Nucleotide-diphossugar_trans"/>
</dbReference>
<gene>
    <name evidence="2" type="ORF">SiL_0815</name>
</gene>
<proteinExistence type="predicted"/>
<dbReference type="PANTHER" id="PTHR22916:SF3">
    <property type="entry name" value="UDP-GLCNAC:BETAGAL BETA-1,3-N-ACETYLGLUCOSAMINYLTRANSFERASE-LIKE PROTEIN 1"/>
    <property type="match status" value="1"/>
</dbReference>
<dbReference type="AlphaFoldDB" id="M9UDJ6"/>
<dbReference type="HOGENOM" id="CLU_1478981_0_0_2"/>
<evidence type="ECO:0000313" key="3">
    <source>
        <dbReference type="Proteomes" id="UP000013006"/>
    </source>
</evidence>
<feature type="domain" description="Glycosyltransferase 2-like" evidence="1">
    <location>
        <begin position="5"/>
        <end position="141"/>
    </location>
</feature>
<evidence type="ECO:0000313" key="2">
    <source>
        <dbReference type="EMBL" id="AGJ62270.1"/>
    </source>
</evidence>
<accession>M9UDJ6</accession>